<dbReference type="Proteomes" id="UP000016412">
    <property type="component" value="Unassembled WGS sequence"/>
</dbReference>
<gene>
    <name evidence="2" type="ORF">HMPREF0860_1270</name>
    <name evidence="1" type="ORF">HMPREF1325_1892</name>
</gene>
<evidence type="ECO:0000313" key="4">
    <source>
        <dbReference type="Proteomes" id="UP000016646"/>
    </source>
</evidence>
<comment type="caution">
    <text evidence="1">The sequence shown here is derived from an EMBL/GenBank/DDBJ whole genome shotgun (WGS) entry which is preliminary data.</text>
</comment>
<dbReference type="AlphaFoldDB" id="U2LKE1"/>
<dbReference type="EMBL" id="AUZJ01000014">
    <property type="protein sequence ID" value="ERF61278.1"/>
    <property type="molecule type" value="Genomic_DNA"/>
</dbReference>
<evidence type="ECO:0000313" key="1">
    <source>
        <dbReference type="EMBL" id="ERF61278.1"/>
    </source>
</evidence>
<dbReference type="eggNOG" id="ENOG502ZBPX">
    <property type="taxonomic scope" value="Bacteria"/>
</dbReference>
<dbReference type="GO" id="GO:0016787">
    <property type="term" value="F:hydrolase activity"/>
    <property type="evidence" value="ECO:0007669"/>
    <property type="project" value="UniProtKB-KW"/>
</dbReference>
<dbReference type="OrthoDB" id="5454254at2"/>
<evidence type="ECO:0000313" key="3">
    <source>
        <dbReference type="Proteomes" id="UP000016412"/>
    </source>
</evidence>
<dbReference type="PATRIC" id="fig|1125725.3.peg.705"/>
<dbReference type="RefSeq" id="WP_021329822.1">
    <property type="nucleotide sequence ID" value="NZ_AUZJ01000014.1"/>
</dbReference>
<dbReference type="Pfam" id="PF14196">
    <property type="entry name" value="ATC_hydrolase"/>
    <property type="match status" value="1"/>
</dbReference>
<dbReference type="InterPro" id="IPR026002">
    <property type="entry name" value="ATC_hydrolase-like"/>
</dbReference>
<sequence length="166" mass="18558">MSYNNVANQVAKDIQVNRNQIEVRATWLALIYDEMLRAGIKNTEEILRKAITRYGTIKGEKIKNACADPQDMRQFADKTPSKTGQATFNMDPVSSGYDDVHLSFKYCPLCEAWDKLGLDEQTRATLCDIAMDGDRGIAKAMGFELDIADTIADGAAACKLHYRKNK</sequence>
<name>U2LKE1_TRESO</name>
<protein>
    <submittedName>
        <fullName evidence="1">L-2-amino-thiazoline-4-carboxylic acid hydrolase</fullName>
    </submittedName>
</protein>
<dbReference type="EMBL" id="AVQI01000016">
    <property type="protein sequence ID" value="ERK04721.1"/>
    <property type="molecule type" value="Genomic_DNA"/>
</dbReference>
<dbReference type="STRING" id="1125725.HMPREF1325_1892"/>
<evidence type="ECO:0000313" key="2">
    <source>
        <dbReference type="EMBL" id="ERK04721.1"/>
    </source>
</evidence>
<dbReference type="Proteomes" id="UP000016646">
    <property type="component" value="Unassembled WGS sequence"/>
</dbReference>
<organism evidence="1 3">
    <name type="scientific">Treponema socranskii subsp. socranskii VPI DR56BR1116 = ATCC 35536</name>
    <dbReference type="NCBI Taxonomy" id="1125725"/>
    <lineage>
        <taxon>Bacteria</taxon>
        <taxon>Pseudomonadati</taxon>
        <taxon>Spirochaetota</taxon>
        <taxon>Spirochaetia</taxon>
        <taxon>Spirochaetales</taxon>
        <taxon>Treponemataceae</taxon>
        <taxon>Treponema</taxon>
    </lineage>
</organism>
<accession>U2LKE1</accession>
<keyword evidence="1" id="KW-0378">Hydrolase</keyword>
<proteinExistence type="predicted"/>
<reference evidence="3 4" key="1">
    <citation type="submission" date="2013-08" db="EMBL/GenBank/DDBJ databases">
        <authorList>
            <person name="Durkin A.S."/>
            <person name="Haft D.R."/>
            <person name="McCorrison J."/>
            <person name="Torralba M."/>
            <person name="Gillis M."/>
            <person name="Haft D.H."/>
            <person name="Methe B."/>
            <person name="Sutton G."/>
            <person name="Nelson K.E."/>
        </authorList>
    </citation>
    <scope>NUCLEOTIDE SEQUENCE [LARGE SCALE GENOMIC DNA]</scope>
    <source>
        <strain evidence="2 4">ATCC 35536</strain>
        <strain evidence="1 3">VPI DR56BR1116</strain>
    </source>
</reference>
<keyword evidence="4" id="KW-1185">Reference proteome</keyword>